<dbReference type="OrthoDB" id="2162994at2759"/>
<evidence type="ECO:0000256" key="5">
    <source>
        <dbReference type="SAM" id="MobiDB-lite"/>
    </source>
</evidence>
<dbReference type="STRING" id="1314790.A0A1Y1Z465"/>
<gene>
    <name evidence="7" type="ORF">K493DRAFT_333876</name>
</gene>
<protein>
    <recommendedName>
        <fullName evidence="6">GATA-type domain-containing protein</fullName>
    </recommendedName>
</protein>
<dbReference type="AlphaFoldDB" id="A0A1Y1Z465"/>
<dbReference type="InterPro" id="IPR000679">
    <property type="entry name" value="Znf_GATA"/>
</dbReference>
<dbReference type="GO" id="GO:0043565">
    <property type="term" value="F:sequence-specific DNA binding"/>
    <property type="evidence" value="ECO:0007669"/>
    <property type="project" value="InterPro"/>
</dbReference>
<dbReference type="Pfam" id="PF00320">
    <property type="entry name" value="GATA"/>
    <property type="match status" value="1"/>
</dbReference>
<dbReference type="PANTHER" id="PTHR45658">
    <property type="entry name" value="GATA TRANSCRIPTION FACTOR"/>
    <property type="match status" value="1"/>
</dbReference>
<dbReference type="GO" id="GO:0008270">
    <property type="term" value="F:zinc ion binding"/>
    <property type="evidence" value="ECO:0007669"/>
    <property type="project" value="UniProtKB-KW"/>
</dbReference>
<accession>A0A1Y1Z465</accession>
<evidence type="ECO:0000256" key="2">
    <source>
        <dbReference type="ARBA" id="ARBA00022771"/>
    </source>
</evidence>
<keyword evidence="8" id="KW-1185">Reference proteome</keyword>
<dbReference type="GO" id="GO:0006355">
    <property type="term" value="P:regulation of DNA-templated transcription"/>
    <property type="evidence" value="ECO:0007669"/>
    <property type="project" value="InterPro"/>
</dbReference>
<organism evidence="7 8">
    <name type="scientific">Basidiobolus meristosporus CBS 931.73</name>
    <dbReference type="NCBI Taxonomy" id="1314790"/>
    <lineage>
        <taxon>Eukaryota</taxon>
        <taxon>Fungi</taxon>
        <taxon>Fungi incertae sedis</taxon>
        <taxon>Zoopagomycota</taxon>
        <taxon>Entomophthoromycotina</taxon>
        <taxon>Basidiobolomycetes</taxon>
        <taxon>Basidiobolales</taxon>
        <taxon>Basidiobolaceae</taxon>
        <taxon>Basidiobolus</taxon>
    </lineage>
</organism>
<dbReference type="EMBL" id="MCFE01000033">
    <property type="protein sequence ID" value="ORY04635.1"/>
    <property type="molecule type" value="Genomic_DNA"/>
</dbReference>
<dbReference type="CDD" id="cd00202">
    <property type="entry name" value="ZnF_GATA"/>
    <property type="match status" value="1"/>
</dbReference>
<dbReference type="InterPro" id="IPR051140">
    <property type="entry name" value="GATA_TF"/>
</dbReference>
<evidence type="ECO:0000259" key="6">
    <source>
        <dbReference type="PROSITE" id="PS50114"/>
    </source>
</evidence>
<dbReference type="SMART" id="SM00401">
    <property type="entry name" value="ZnF_GATA"/>
    <property type="match status" value="1"/>
</dbReference>
<dbReference type="PANTHER" id="PTHR45658:SF18">
    <property type="entry name" value="PROTEIN GAT2"/>
    <property type="match status" value="1"/>
</dbReference>
<dbReference type="SUPFAM" id="SSF57716">
    <property type="entry name" value="Glucocorticoid receptor-like (DNA-binding domain)"/>
    <property type="match status" value="1"/>
</dbReference>
<sequence>MGLLATSRYNSVDLSPTANSIDCSKTDILDSFATSRREWLSSVFVSVTSDKTLHLPLGSCTILIGPHVFANCQFYKTRAKIGPLSNHRSSKPTYSPPKNISHISTPPTSPLASPIDRFDIIFEFQDSPGVWWLLPRDVKLKTQSLKEPYQVTVSFPQRAIKSLPDPFYQQANQSYVYIYGVQKELWAELQLALIDFCVDDEFEAYHPRPKIILKQSQNHHNDSVDKYYCLSQSDSDSDFASDPWGSSPCPRKFPKVHGHGLTDKVPDKMSIIAKRVNTSPNSGGIGKKCGYCGCKSTPMWRRGPAGPGTLCNACGVKWKHGKIMQEQSVKYEKLLGSTRGRAGSSRDLSTKVLPIVLIDTRRSRNTTPASSTCDEDCADE</sequence>
<dbReference type="Proteomes" id="UP000193498">
    <property type="component" value="Unassembled WGS sequence"/>
</dbReference>
<name>A0A1Y1Z465_9FUNG</name>
<evidence type="ECO:0000313" key="8">
    <source>
        <dbReference type="Proteomes" id="UP000193498"/>
    </source>
</evidence>
<feature type="compositionally biased region" description="Polar residues" evidence="5">
    <location>
        <begin position="91"/>
        <end position="106"/>
    </location>
</feature>
<proteinExistence type="predicted"/>
<keyword evidence="1" id="KW-0479">Metal-binding</keyword>
<evidence type="ECO:0000256" key="1">
    <source>
        <dbReference type="ARBA" id="ARBA00022723"/>
    </source>
</evidence>
<keyword evidence="3" id="KW-0862">Zinc</keyword>
<keyword evidence="2 4" id="KW-0863">Zinc-finger</keyword>
<evidence type="ECO:0000256" key="4">
    <source>
        <dbReference type="PROSITE-ProRule" id="PRU00094"/>
    </source>
</evidence>
<feature type="region of interest" description="Disordered" evidence="5">
    <location>
        <begin position="84"/>
        <end position="108"/>
    </location>
</feature>
<evidence type="ECO:0000256" key="3">
    <source>
        <dbReference type="ARBA" id="ARBA00022833"/>
    </source>
</evidence>
<dbReference type="Gene3D" id="3.30.50.10">
    <property type="entry name" value="Erythroid Transcription Factor GATA-1, subunit A"/>
    <property type="match status" value="1"/>
</dbReference>
<evidence type="ECO:0000313" key="7">
    <source>
        <dbReference type="EMBL" id="ORY04635.1"/>
    </source>
</evidence>
<dbReference type="PROSITE" id="PS50114">
    <property type="entry name" value="GATA_ZN_FINGER_2"/>
    <property type="match status" value="1"/>
</dbReference>
<dbReference type="InParanoid" id="A0A1Y1Z465"/>
<reference evidence="7 8" key="1">
    <citation type="submission" date="2016-07" db="EMBL/GenBank/DDBJ databases">
        <title>Pervasive Adenine N6-methylation of Active Genes in Fungi.</title>
        <authorList>
            <consortium name="DOE Joint Genome Institute"/>
            <person name="Mondo S.J."/>
            <person name="Dannebaum R.O."/>
            <person name="Kuo R.C."/>
            <person name="Labutti K."/>
            <person name="Haridas S."/>
            <person name="Kuo A."/>
            <person name="Salamov A."/>
            <person name="Ahrendt S.R."/>
            <person name="Lipzen A."/>
            <person name="Sullivan W."/>
            <person name="Andreopoulos W.B."/>
            <person name="Clum A."/>
            <person name="Lindquist E."/>
            <person name="Daum C."/>
            <person name="Ramamoorthy G.K."/>
            <person name="Gryganskyi A."/>
            <person name="Culley D."/>
            <person name="Magnuson J.K."/>
            <person name="James T.Y."/>
            <person name="O'Malley M.A."/>
            <person name="Stajich J.E."/>
            <person name="Spatafora J.W."/>
            <person name="Visel A."/>
            <person name="Grigoriev I.V."/>
        </authorList>
    </citation>
    <scope>NUCLEOTIDE SEQUENCE [LARGE SCALE GENOMIC DNA]</scope>
    <source>
        <strain evidence="7 8">CBS 931.73</strain>
    </source>
</reference>
<dbReference type="InterPro" id="IPR013088">
    <property type="entry name" value="Znf_NHR/GATA"/>
</dbReference>
<feature type="domain" description="GATA-type" evidence="6">
    <location>
        <begin position="286"/>
        <end position="339"/>
    </location>
</feature>
<comment type="caution">
    <text evidence="7">The sequence shown here is derived from an EMBL/GenBank/DDBJ whole genome shotgun (WGS) entry which is preliminary data.</text>
</comment>